<evidence type="ECO:0000256" key="2">
    <source>
        <dbReference type="ARBA" id="ARBA00012150"/>
    </source>
</evidence>
<dbReference type="PANTHER" id="PTHR47268:SF4">
    <property type="entry name" value="ACYLPHOSPHATASE"/>
    <property type="match status" value="1"/>
</dbReference>
<dbReference type="PRINTS" id="PR00112">
    <property type="entry name" value="ACYLPHPHTASE"/>
</dbReference>
<comment type="catalytic activity">
    <reaction evidence="3 4">
        <text>an acyl phosphate + H2O = a carboxylate + phosphate + H(+)</text>
        <dbReference type="Rhea" id="RHEA:14965"/>
        <dbReference type="ChEBI" id="CHEBI:15377"/>
        <dbReference type="ChEBI" id="CHEBI:15378"/>
        <dbReference type="ChEBI" id="CHEBI:29067"/>
        <dbReference type="ChEBI" id="CHEBI:43474"/>
        <dbReference type="ChEBI" id="CHEBI:59918"/>
        <dbReference type="EC" id="3.6.1.7"/>
    </reaction>
</comment>
<evidence type="ECO:0000256" key="5">
    <source>
        <dbReference type="RuleBase" id="RU004168"/>
    </source>
</evidence>
<reference evidence="7" key="1">
    <citation type="journal article" date="2020" name="mSystems">
        <title>Genome- and Community-Level Interaction Insights into Carbon Utilization and Element Cycling Functions of Hydrothermarchaeota in Hydrothermal Sediment.</title>
        <authorList>
            <person name="Zhou Z."/>
            <person name="Liu Y."/>
            <person name="Xu W."/>
            <person name="Pan J."/>
            <person name="Luo Z.H."/>
            <person name="Li M."/>
        </authorList>
    </citation>
    <scope>NUCLEOTIDE SEQUENCE [LARGE SCALE GENOMIC DNA]</scope>
    <source>
        <strain evidence="7">HyVt-628</strain>
    </source>
</reference>
<feature type="active site" evidence="4">
    <location>
        <position position="38"/>
    </location>
</feature>
<dbReference type="PROSITE" id="PS51160">
    <property type="entry name" value="ACYLPHOSPHATASE_3"/>
    <property type="match status" value="1"/>
</dbReference>
<dbReference type="InterPro" id="IPR036046">
    <property type="entry name" value="Acylphosphatase-like_dom_sf"/>
</dbReference>
<evidence type="ECO:0000313" key="7">
    <source>
        <dbReference type="EMBL" id="HHE07354.1"/>
    </source>
</evidence>
<dbReference type="GO" id="GO:0003998">
    <property type="term" value="F:acylphosphatase activity"/>
    <property type="evidence" value="ECO:0007669"/>
    <property type="project" value="UniProtKB-EC"/>
</dbReference>
<sequence length="93" mass="10344">MVEKRVHIIVRGLVQGVGFRMFVHREASARSLSGWTRNLPDGTVEIEVQGIAGLVDELVRQTRIGPSRSQVNAIGVRELVVTANAETDFNIRY</sequence>
<dbReference type="Gene3D" id="3.30.70.100">
    <property type="match status" value="1"/>
</dbReference>
<evidence type="ECO:0000256" key="3">
    <source>
        <dbReference type="ARBA" id="ARBA00047645"/>
    </source>
</evidence>
<dbReference type="AlphaFoldDB" id="A0A7C5HC65"/>
<dbReference type="PANTHER" id="PTHR47268">
    <property type="entry name" value="ACYLPHOSPHATASE"/>
    <property type="match status" value="1"/>
</dbReference>
<dbReference type="PROSITE" id="PS00150">
    <property type="entry name" value="ACYLPHOSPHATASE_1"/>
    <property type="match status" value="1"/>
</dbReference>
<organism evidence="7">
    <name type="scientific">Chlorobaculum parvum</name>
    <dbReference type="NCBI Taxonomy" id="274539"/>
    <lineage>
        <taxon>Bacteria</taxon>
        <taxon>Pseudomonadati</taxon>
        <taxon>Chlorobiota</taxon>
        <taxon>Chlorobiia</taxon>
        <taxon>Chlorobiales</taxon>
        <taxon>Chlorobiaceae</taxon>
        <taxon>Chlorobaculum</taxon>
    </lineage>
</organism>
<dbReference type="Proteomes" id="UP000886059">
    <property type="component" value="Unassembled WGS sequence"/>
</dbReference>
<evidence type="ECO:0000256" key="4">
    <source>
        <dbReference type="PROSITE-ProRule" id="PRU00520"/>
    </source>
</evidence>
<name>A0A7C5HC65_9CHLB</name>
<dbReference type="NCBIfam" id="NF011017">
    <property type="entry name" value="PRK14445.1"/>
    <property type="match status" value="1"/>
</dbReference>
<dbReference type="InterPro" id="IPR017968">
    <property type="entry name" value="Acylphosphatase_CS"/>
</dbReference>
<comment type="similarity">
    <text evidence="1 5">Belongs to the acylphosphatase family.</text>
</comment>
<dbReference type="InterPro" id="IPR020456">
    <property type="entry name" value="Acylphosphatase"/>
</dbReference>
<comment type="caution">
    <text evidence="7">The sequence shown here is derived from an EMBL/GenBank/DDBJ whole genome shotgun (WGS) entry which is preliminary data.</text>
</comment>
<proteinExistence type="inferred from homology"/>
<accession>A0A7C5HC65</accession>
<dbReference type="InterPro" id="IPR001792">
    <property type="entry name" value="Acylphosphatase-like_dom"/>
</dbReference>
<dbReference type="EMBL" id="DRSK01000010">
    <property type="protein sequence ID" value="HHE07354.1"/>
    <property type="molecule type" value="Genomic_DNA"/>
</dbReference>
<dbReference type="SUPFAM" id="SSF54975">
    <property type="entry name" value="Acylphosphatase/BLUF domain-like"/>
    <property type="match status" value="1"/>
</dbReference>
<dbReference type="Pfam" id="PF00708">
    <property type="entry name" value="Acylphosphatase"/>
    <property type="match status" value="1"/>
</dbReference>
<gene>
    <name evidence="7" type="ORF">ENL01_00195</name>
</gene>
<feature type="domain" description="Acylphosphatase-like" evidence="6">
    <location>
        <begin position="5"/>
        <end position="93"/>
    </location>
</feature>
<protein>
    <recommendedName>
        <fullName evidence="2 4">acylphosphatase</fullName>
        <ecNumber evidence="2 4">3.6.1.7</ecNumber>
    </recommendedName>
</protein>
<evidence type="ECO:0000259" key="6">
    <source>
        <dbReference type="PROSITE" id="PS51160"/>
    </source>
</evidence>
<dbReference type="EC" id="3.6.1.7" evidence="2 4"/>
<keyword evidence="4 7" id="KW-0378">Hydrolase</keyword>
<evidence type="ECO:0000256" key="1">
    <source>
        <dbReference type="ARBA" id="ARBA00005614"/>
    </source>
</evidence>
<feature type="active site" evidence="4">
    <location>
        <position position="20"/>
    </location>
</feature>